<evidence type="ECO:0000256" key="2">
    <source>
        <dbReference type="ARBA" id="ARBA00022741"/>
    </source>
</evidence>
<dbReference type="PATRIC" id="fig|742725.3.peg.385"/>
<feature type="region of interest" description="Disordered" evidence="7">
    <location>
        <begin position="347"/>
        <end position="471"/>
    </location>
</feature>
<dbReference type="EMBL" id="ADLD01000004">
    <property type="protein sequence ID" value="EHB93075.1"/>
    <property type="molecule type" value="Genomic_DNA"/>
</dbReference>
<dbReference type="SUPFAM" id="SSF52490">
    <property type="entry name" value="Tubulin nucleotide-binding domain-like"/>
    <property type="match status" value="1"/>
</dbReference>
<dbReference type="PROSITE" id="PS01135">
    <property type="entry name" value="FTSZ_2"/>
    <property type="match status" value="1"/>
</dbReference>
<comment type="subunit">
    <text evidence="4">Homodimer. Polymerizes to form a dynamic ring structure in a strictly GTP-dependent manner. Interacts directly with several other division proteins.</text>
</comment>
<organism evidence="10 11">
    <name type="scientific">Alistipes indistinctus YIT 12060</name>
    <dbReference type="NCBI Taxonomy" id="742725"/>
    <lineage>
        <taxon>Bacteria</taxon>
        <taxon>Pseudomonadati</taxon>
        <taxon>Bacteroidota</taxon>
        <taxon>Bacteroidia</taxon>
        <taxon>Bacteroidales</taxon>
        <taxon>Rikenellaceae</taxon>
        <taxon>Alistipes</taxon>
    </lineage>
</organism>
<comment type="function">
    <text evidence="4 6">Essential cell division protein that forms a contractile ring structure (Z ring) at the future cell division site. The regulation of the ring assembly controls the timing and the location of cell division. One of the functions of the FtsZ ring is to recruit other cell division proteins to the septum to produce a new cell wall between the dividing cells. Binds GTP and shows GTPase activity.</text>
</comment>
<keyword evidence="11" id="KW-1185">Reference proteome</keyword>
<dbReference type="Pfam" id="PF12327">
    <property type="entry name" value="FtsZ_C"/>
    <property type="match status" value="1"/>
</dbReference>
<comment type="subcellular location">
    <subcellularLocation>
        <location evidence="4">Cytoplasm</location>
    </subcellularLocation>
    <text evidence="4">Assembles at midcell at the inner surface of the cytoplasmic membrane.</text>
</comment>
<dbReference type="GO" id="GO:0005737">
    <property type="term" value="C:cytoplasm"/>
    <property type="evidence" value="ECO:0007669"/>
    <property type="project" value="UniProtKB-SubCell"/>
</dbReference>
<dbReference type="InterPro" id="IPR000158">
    <property type="entry name" value="Cell_div_FtsZ"/>
</dbReference>
<keyword evidence="2 4" id="KW-0547">Nucleotide-binding</keyword>
<keyword evidence="4 6" id="KW-0131">Cell cycle</keyword>
<dbReference type="AlphaFoldDB" id="G5H5Y1"/>
<protein>
    <recommendedName>
        <fullName evidence="4 5">Cell division protein FtsZ</fullName>
    </recommendedName>
</protein>
<dbReference type="FunFam" id="3.40.50.1440:FF:000001">
    <property type="entry name" value="Cell division protein FtsZ"/>
    <property type="match status" value="1"/>
</dbReference>
<dbReference type="RefSeq" id="WP_009133147.1">
    <property type="nucleotide sequence ID" value="NZ_CP102250.1"/>
</dbReference>
<dbReference type="Gene3D" id="3.40.50.1440">
    <property type="entry name" value="Tubulin/FtsZ, GTPase domain"/>
    <property type="match status" value="1"/>
</dbReference>
<dbReference type="InterPro" id="IPR036525">
    <property type="entry name" value="Tubulin/FtsZ_GTPase_sf"/>
</dbReference>
<keyword evidence="3 4" id="KW-0342">GTP-binding</keyword>
<feature type="binding site" evidence="4">
    <location>
        <position position="150"/>
    </location>
    <ligand>
        <name>GTP</name>
        <dbReference type="ChEBI" id="CHEBI:37565"/>
    </ligand>
</feature>
<dbReference type="InterPro" id="IPR045061">
    <property type="entry name" value="FtsZ/CetZ"/>
</dbReference>
<dbReference type="PROSITE" id="PS01134">
    <property type="entry name" value="FTSZ_1"/>
    <property type="match status" value="1"/>
</dbReference>
<keyword evidence="4 6" id="KW-0132">Cell division</keyword>
<dbReference type="NCBIfam" id="TIGR00065">
    <property type="entry name" value="ftsZ"/>
    <property type="match status" value="1"/>
</dbReference>
<feature type="domain" description="Tubulin/FtsZ 2-layer sandwich" evidence="9">
    <location>
        <begin position="217"/>
        <end position="336"/>
    </location>
</feature>
<feature type="compositionally biased region" description="Basic and acidic residues" evidence="7">
    <location>
        <begin position="490"/>
        <end position="509"/>
    </location>
</feature>
<dbReference type="GO" id="GO:0005525">
    <property type="term" value="F:GTP binding"/>
    <property type="evidence" value="ECO:0007669"/>
    <property type="project" value="UniProtKB-UniRule"/>
</dbReference>
<dbReference type="Gene3D" id="3.30.1330.20">
    <property type="entry name" value="Tubulin/FtsZ, C-terminal domain"/>
    <property type="match status" value="1"/>
</dbReference>
<evidence type="ECO:0000256" key="6">
    <source>
        <dbReference type="RuleBase" id="RU000631"/>
    </source>
</evidence>
<dbReference type="SMART" id="SM00864">
    <property type="entry name" value="Tubulin"/>
    <property type="match status" value="1"/>
</dbReference>
<dbReference type="Pfam" id="PF00091">
    <property type="entry name" value="Tubulin"/>
    <property type="match status" value="1"/>
</dbReference>
<feature type="compositionally biased region" description="Low complexity" evidence="7">
    <location>
        <begin position="440"/>
        <end position="450"/>
    </location>
</feature>
<dbReference type="CDD" id="cd02201">
    <property type="entry name" value="FtsZ_type1"/>
    <property type="match status" value="1"/>
</dbReference>
<keyword evidence="4 6" id="KW-0717">Septation</keyword>
<accession>G5H5Y1</accession>
<sequence>MPQQENMPDIIEFDRPRISPSIIMVTGVGGGGSNAVNHMFDLGIADVSFMVCNTDRQALYRSPVPIKVRLGESLTQGLGAGNNPERGREAALESLDEIVEIYKREGTKMVFITAGMGGGTGTGAAPVIAKAAKELGILTVAIVTLPFKTEGPKRMKHAYEGIDELRQYVDSLLLINNENIQDIYGKLTLSEAFGKADDILATAAKSIAEVITRDNTVNVDFADVQTVMKDSGIALMGSGRASGDDRAMKVADAALASPLLNHNDIIGARNILINITSGEEEITLEETYLITEYIQTRSGNNADIIWGAGTDEALGQDIEVTIIATGFDIDTLPQSFDRMTSSPLQARIDSSVLQEDVPAGDEVPAEEETPAAEIPRRHGPFAPRPRWTPPTENSAAPQGMNPLQDRPGFNRPVQPGVQKPGAGESQAGVPGQNPFGMPGGQNANAAGGSNPLSRPAAAPQVIEAKRPDSDVNIDELENVPAFVRRNMKFVKDSSDEGGRATRVVLKDDAPQNDNPGGGSLFD</sequence>
<dbReference type="Proteomes" id="UP000006008">
    <property type="component" value="Unassembled WGS sequence"/>
</dbReference>
<evidence type="ECO:0000256" key="3">
    <source>
        <dbReference type="ARBA" id="ARBA00023134"/>
    </source>
</evidence>
<dbReference type="HAMAP" id="MF_00909">
    <property type="entry name" value="FtsZ"/>
    <property type="match status" value="1"/>
</dbReference>
<dbReference type="InterPro" id="IPR037103">
    <property type="entry name" value="Tubulin/FtsZ-like_C"/>
</dbReference>
<evidence type="ECO:0000313" key="10">
    <source>
        <dbReference type="EMBL" id="EHB93075.1"/>
    </source>
</evidence>
<dbReference type="STRING" id="742725.HMPREF9450_00341"/>
<evidence type="ECO:0000256" key="5">
    <source>
        <dbReference type="NCBIfam" id="TIGR00065"/>
    </source>
</evidence>
<proteinExistence type="inferred from homology"/>
<dbReference type="SMART" id="SM00865">
    <property type="entry name" value="Tubulin_C"/>
    <property type="match status" value="1"/>
</dbReference>
<feature type="region of interest" description="Disordered" evidence="7">
    <location>
        <begin position="490"/>
        <end position="522"/>
    </location>
</feature>
<gene>
    <name evidence="4" type="primary">ftsZ</name>
    <name evidence="10" type="ORF">HMPREF9450_00341</name>
</gene>
<dbReference type="GO" id="GO:0003924">
    <property type="term" value="F:GTPase activity"/>
    <property type="evidence" value="ECO:0007669"/>
    <property type="project" value="UniProtKB-UniRule"/>
</dbReference>
<dbReference type="SUPFAM" id="SSF55307">
    <property type="entry name" value="Tubulin C-terminal domain-like"/>
    <property type="match status" value="1"/>
</dbReference>
<feature type="binding site" evidence="4">
    <location>
        <begin position="30"/>
        <end position="34"/>
    </location>
    <ligand>
        <name>GTP</name>
        <dbReference type="ChEBI" id="CHEBI:37565"/>
    </ligand>
</feature>
<evidence type="ECO:0000259" key="9">
    <source>
        <dbReference type="SMART" id="SM00865"/>
    </source>
</evidence>
<feature type="binding site" evidence="4">
    <location>
        <position position="197"/>
    </location>
    <ligand>
        <name>GTP</name>
        <dbReference type="ChEBI" id="CHEBI:37565"/>
    </ligand>
</feature>
<keyword evidence="4" id="KW-0963">Cytoplasm</keyword>
<dbReference type="PANTHER" id="PTHR30314">
    <property type="entry name" value="CELL DIVISION PROTEIN FTSZ-RELATED"/>
    <property type="match status" value="1"/>
</dbReference>
<comment type="similarity">
    <text evidence="1 4 6">Belongs to the FtsZ family.</text>
</comment>
<feature type="binding site" evidence="4">
    <location>
        <begin position="119"/>
        <end position="121"/>
    </location>
    <ligand>
        <name>GTP</name>
        <dbReference type="ChEBI" id="CHEBI:37565"/>
    </ligand>
</feature>
<dbReference type="GO" id="GO:0043093">
    <property type="term" value="P:FtsZ-dependent cytokinesis"/>
    <property type="evidence" value="ECO:0007669"/>
    <property type="project" value="UniProtKB-UniRule"/>
</dbReference>
<dbReference type="InterPro" id="IPR020805">
    <property type="entry name" value="Cell_div_FtsZ_CS"/>
</dbReference>
<dbReference type="InterPro" id="IPR018316">
    <property type="entry name" value="Tubulin/FtsZ_2-layer-sand-dom"/>
</dbReference>
<dbReference type="GO" id="GO:0000917">
    <property type="term" value="P:division septum assembly"/>
    <property type="evidence" value="ECO:0007669"/>
    <property type="project" value="UniProtKB-KW"/>
</dbReference>
<dbReference type="InterPro" id="IPR024757">
    <property type="entry name" value="FtsZ_C"/>
</dbReference>
<dbReference type="GO" id="GO:0032153">
    <property type="term" value="C:cell division site"/>
    <property type="evidence" value="ECO:0007669"/>
    <property type="project" value="UniProtKB-UniRule"/>
</dbReference>
<evidence type="ECO:0000256" key="4">
    <source>
        <dbReference type="HAMAP-Rule" id="MF_00909"/>
    </source>
</evidence>
<evidence type="ECO:0000256" key="7">
    <source>
        <dbReference type="SAM" id="MobiDB-lite"/>
    </source>
</evidence>
<comment type="caution">
    <text evidence="10">The sequence shown here is derived from an EMBL/GenBank/DDBJ whole genome shotgun (WGS) entry which is preliminary data.</text>
</comment>
<name>G5H5Y1_9BACT</name>
<dbReference type="InterPro" id="IPR003008">
    <property type="entry name" value="Tubulin_FtsZ_GTPase"/>
</dbReference>
<dbReference type="GeneID" id="92816763"/>
<feature type="binding site" evidence="4">
    <location>
        <position position="154"/>
    </location>
    <ligand>
        <name>GTP</name>
        <dbReference type="ChEBI" id="CHEBI:37565"/>
    </ligand>
</feature>
<reference evidence="10 11" key="1">
    <citation type="submission" date="2011-08" db="EMBL/GenBank/DDBJ databases">
        <title>The Genome Sequence of Alistipes indistinctus YIT 12060.</title>
        <authorList>
            <consortium name="The Broad Institute Genome Sequencing Platform"/>
            <person name="Earl A."/>
            <person name="Ward D."/>
            <person name="Feldgarden M."/>
            <person name="Gevers D."/>
            <person name="Morotomi M."/>
            <person name="Young S.K."/>
            <person name="Zeng Q."/>
            <person name="Gargeya S."/>
            <person name="Fitzgerald M."/>
            <person name="Haas B."/>
            <person name="Abouelleil A."/>
            <person name="Alvarado L."/>
            <person name="Arachchi H.M."/>
            <person name="Berlin A."/>
            <person name="Brown A."/>
            <person name="Chapman S.B."/>
            <person name="Chen Z."/>
            <person name="Dunbar C."/>
            <person name="Freedman E."/>
            <person name="Gearin G."/>
            <person name="Gellesch M."/>
            <person name="Goldberg J."/>
            <person name="Griggs A."/>
            <person name="Gujja S."/>
            <person name="Heiman D."/>
            <person name="Howarth C."/>
            <person name="Larson L."/>
            <person name="Lui A."/>
            <person name="MacDonald P.J.P."/>
            <person name="Montmayeur A."/>
            <person name="Murphy C."/>
            <person name="Neiman D."/>
            <person name="Pearson M."/>
            <person name="Priest M."/>
            <person name="Roberts A."/>
            <person name="Saif S."/>
            <person name="Shea T."/>
            <person name="Shenoy N."/>
            <person name="Sisk P."/>
            <person name="Stolte C."/>
            <person name="Sykes S."/>
            <person name="Wortman J."/>
            <person name="Nusbaum C."/>
            <person name="Birren B."/>
        </authorList>
    </citation>
    <scope>NUCLEOTIDE SEQUENCE [LARGE SCALE GENOMIC DNA]</scope>
    <source>
        <strain evidence="10 11">YIT 12060</strain>
    </source>
</reference>
<dbReference type="PANTHER" id="PTHR30314:SF3">
    <property type="entry name" value="MITOCHONDRIAL DIVISION PROTEIN FSZA"/>
    <property type="match status" value="1"/>
</dbReference>
<dbReference type="eggNOG" id="COG0206">
    <property type="taxonomic scope" value="Bacteria"/>
</dbReference>
<dbReference type="HOGENOM" id="CLU_024865_5_2_10"/>
<dbReference type="InterPro" id="IPR008280">
    <property type="entry name" value="Tub_FtsZ_C"/>
</dbReference>
<evidence type="ECO:0000313" key="11">
    <source>
        <dbReference type="Proteomes" id="UP000006008"/>
    </source>
</evidence>
<evidence type="ECO:0000259" key="8">
    <source>
        <dbReference type="SMART" id="SM00864"/>
    </source>
</evidence>
<evidence type="ECO:0000256" key="1">
    <source>
        <dbReference type="ARBA" id="ARBA00009690"/>
    </source>
</evidence>
<feature type="domain" description="Tubulin/FtsZ GTPase" evidence="8">
    <location>
        <begin position="22"/>
        <end position="215"/>
    </location>
</feature>
<dbReference type="GO" id="GO:0051258">
    <property type="term" value="P:protein polymerization"/>
    <property type="evidence" value="ECO:0007669"/>
    <property type="project" value="UniProtKB-UniRule"/>
</dbReference>
<dbReference type="PRINTS" id="PR00423">
    <property type="entry name" value="CELLDVISFTSZ"/>
</dbReference>